<dbReference type="EMBL" id="CM035433">
    <property type="protein sequence ID" value="KAH7292984.1"/>
    <property type="molecule type" value="Genomic_DNA"/>
</dbReference>
<dbReference type="PROSITE" id="PS51257">
    <property type="entry name" value="PROKAR_LIPOPROTEIN"/>
    <property type="match status" value="1"/>
</dbReference>
<protein>
    <submittedName>
        <fullName evidence="2">Uncharacterized protein</fullName>
    </submittedName>
</protein>
<name>A0A8T2RB34_CERRI</name>
<keyword evidence="3" id="KW-1185">Reference proteome</keyword>
<evidence type="ECO:0000313" key="2">
    <source>
        <dbReference type="EMBL" id="KAH7292984.1"/>
    </source>
</evidence>
<keyword evidence="1" id="KW-0732">Signal</keyword>
<accession>A0A8T2RB34</accession>
<evidence type="ECO:0000313" key="3">
    <source>
        <dbReference type="Proteomes" id="UP000825935"/>
    </source>
</evidence>
<proteinExistence type="predicted"/>
<reference evidence="2" key="1">
    <citation type="submission" date="2021-08" db="EMBL/GenBank/DDBJ databases">
        <title>WGS assembly of Ceratopteris richardii.</title>
        <authorList>
            <person name="Marchant D.B."/>
            <person name="Chen G."/>
            <person name="Jenkins J."/>
            <person name="Shu S."/>
            <person name="Leebens-Mack J."/>
            <person name="Grimwood J."/>
            <person name="Schmutz J."/>
            <person name="Soltis P."/>
            <person name="Soltis D."/>
            <person name="Chen Z.-H."/>
        </authorList>
    </citation>
    <scope>NUCLEOTIDE SEQUENCE</scope>
    <source>
        <strain evidence="2">Whitten #5841</strain>
        <tissue evidence="2">Leaf</tissue>
    </source>
</reference>
<feature type="signal peptide" evidence="1">
    <location>
        <begin position="1"/>
        <end position="25"/>
    </location>
</feature>
<dbReference type="AlphaFoldDB" id="A0A8T2RB34"/>
<gene>
    <name evidence="2" type="ORF">KP509_28G006500</name>
</gene>
<sequence>MRPALNCLMIVFMAACIAQTSQTFAREELAGRRDHHDVFSEKAVAMDSFTPARYQKVLRKPRQNGRGDDEQELAERWLLAAQVDYSLPRTHPPTKPLTNRRDL</sequence>
<organism evidence="2 3">
    <name type="scientific">Ceratopteris richardii</name>
    <name type="common">Triangle waterfern</name>
    <dbReference type="NCBI Taxonomy" id="49495"/>
    <lineage>
        <taxon>Eukaryota</taxon>
        <taxon>Viridiplantae</taxon>
        <taxon>Streptophyta</taxon>
        <taxon>Embryophyta</taxon>
        <taxon>Tracheophyta</taxon>
        <taxon>Polypodiopsida</taxon>
        <taxon>Polypodiidae</taxon>
        <taxon>Polypodiales</taxon>
        <taxon>Pteridineae</taxon>
        <taxon>Pteridaceae</taxon>
        <taxon>Parkerioideae</taxon>
        <taxon>Ceratopteris</taxon>
    </lineage>
</organism>
<feature type="chain" id="PRO_5035836483" evidence="1">
    <location>
        <begin position="26"/>
        <end position="103"/>
    </location>
</feature>
<dbReference type="Proteomes" id="UP000825935">
    <property type="component" value="Chromosome 28"/>
</dbReference>
<comment type="caution">
    <text evidence="2">The sequence shown here is derived from an EMBL/GenBank/DDBJ whole genome shotgun (WGS) entry which is preliminary data.</text>
</comment>
<evidence type="ECO:0000256" key="1">
    <source>
        <dbReference type="SAM" id="SignalP"/>
    </source>
</evidence>